<dbReference type="Proteomes" id="UP000461443">
    <property type="component" value="Unassembled WGS sequence"/>
</dbReference>
<dbReference type="AlphaFoldDB" id="A0A845SJS9"/>
<organism evidence="1 2">
    <name type="scientific">Acerihabitans arboris</name>
    <dbReference type="NCBI Taxonomy" id="2691583"/>
    <lineage>
        <taxon>Bacteria</taxon>
        <taxon>Pseudomonadati</taxon>
        <taxon>Pseudomonadota</taxon>
        <taxon>Gammaproteobacteria</taxon>
        <taxon>Enterobacterales</taxon>
        <taxon>Pectobacteriaceae</taxon>
        <taxon>Acerihabitans</taxon>
    </lineage>
</organism>
<evidence type="ECO:0000313" key="1">
    <source>
        <dbReference type="EMBL" id="NDL61585.1"/>
    </source>
</evidence>
<sequence length="368" mass="41633">MPDELLTGYVLRNADRLIAVDNNMPKTRCYSIEHFIQETDLRPCHFGALRYFHGMNWFEHADIGSLDARLHFISSLVDRIIAMDLPRPQPLTLISLGAGGLLAEYLITRLLAAEGFTDLRWRCIDVKYAQDRSHAAISAFTESTGMRLEAFTTEQAYLYPENNAKTLALEDRSNGAIVLLSMAPPTMLMNELPPSQNNVLTGCIWIRGQITQDLSEANCICIIYTLNDYIDDYYEKLTNGLADSNKITWLNCVVKCSVDNHGQFDIDCSNDKYADIIYARLTGQLRDLWKHARHQGERMSCVAPILGLPHIITAVGLLRMQMPALPVTLKLFLFNDYDIALAGLRAFLRDSHRPTLFASFEHNTTIIE</sequence>
<reference evidence="1 2" key="2">
    <citation type="submission" date="2020-02" db="EMBL/GenBank/DDBJ databases">
        <title>The new genus of Enterobacteriales.</title>
        <authorList>
            <person name="Kim I.S."/>
        </authorList>
    </citation>
    <scope>NUCLEOTIDE SEQUENCE [LARGE SCALE GENOMIC DNA]</scope>
    <source>
        <strain evidence="1 2">SAP-6</strain>
    </source>
</reference>
<dbReference type="RefSeq" id="WP_162364248.1">
    <property type="nucleotide sequence ID" value="NZ_WUBS01000001.1"/>
</dbReference>
<protein>
    <submittedName>
        <fullName evidence="1">Uncharacterized protein</fullName>
    </submittedName>
</protein>
<keyword evidence="2" id="KW-1185">Reference proteome</keyword>
<name>A0A845SJS9_9GAMM</name>
<reference evidence="1 2" key="1">
    <citation type="submission" date="2019-12" db="EMBL/GenBank/DDBJ databases">
        <authorList>
            <person name="Lee S.D."/>
        </authorList>
    </citation>
    <scope>NUCLEOTIDE SEQUENCE [LARGE SCALE GENOMIC DNA]</scope>
    <source>
        <strain evidence="1 2">SAP-6</strain>
    </source>
</reference>
<accession>A0A845SJS9</accession>
<evidence type="ECO:0000313" key="2">
    <source>
        <dbReference type="Proteomes" id="UP000461443"/>
    </source>
</evidence>
<gene>
    <name evidence="1" type="ORF">GRH90_02220</name>
</gene>
<dbReference type="EMBL" id="WUBS01000001">
    <property type="protein sequence ID" value="NDL61585.1"/>
    <property type="molecule type" value="Genomic_DNA"/>
</dbReference>
<proteinExistence type="predicted"/>
<comment type="caution">
    <text evidence="1">The sequence shown here is derived from an EMBL/GenBank/DDBJ whole genome shotgun (WGS) entry which is preliminary data.</text>
</comment>